<evidence type="ECO:0000256" key="2">
    <source>
        <dbReference type="ARBA" id="ARBA00022801"/>
    </source>
</evidence>
<feature type="binding site" evidence="5">
    <location>
        <begin position="191"/>
        <end position="198"/>
    </location>
    <ligand>
        <name>ATP</name>
        <dbReference type="ChEBI" id="CHEBI:30616"/>
    </ligand>
</feature>
<keyword evidence="2 5" id="KW-0378">Hydrolase</keyword>
<dbReference type="PANTHER" id="PTHR11070:SF45">
    <property type="entry name" value="DNA 3'-5' HELICASE"/>
    <property type="match status" value="1"/>
</dbReference>
<sequence>MESVAEVLAAEQKYFDHVSDHRERMRRALLDAPAAAANAGAAVHLRKDAEARLQRIGEPDDAVAVGRMDDEDGDVLYVGYHTIFDDDSEVLVVNWQAPAAARYFTATHADAQGLARKRSFETTGNVVNAYEDTVFRQLAAAVAELEEPGDALLDDLNRDRTGQMHDIVRTIQAAQFDLIRAPLDEMLIIQGGPGTGKTAVALHRVSWLLFNYRGTLQPEDVLIVGPSPTFTRYTRTVLPSLGDTSVAQRDIGQFHPPVRRGRLEEAEVARLKGDGRMAGLLRRALYDRVGVPADQLPVEAQLDGRPVVFTADEINEFVARSRQTPGTFGQQRQIFRSLMLNSATERARERRLGVRTALDQLIERIWPTFTAAAFLRDLFGSRDRLIAAAGEELTVRDVALLHRRGAERISDEVWSAADLPLLDYLEALIHGIEQRYGHIVVDEAQDLSPMQLRSIAMRSSTGSMTVVGDIAQSTGLWARDDWDDVLEHLPAQLPQRLAELRYGYRVPRQVFEIAARLLPYAAPEVTAPQVVRDGPADPVFRLTDDDSRASIAVETAMAHASHGRSVAIICPAAHRWAVESELTARDVAWRAASRNELGQGVNLVSPHEAKGLEFDATVVVEPRDIIAEDERGHRLLYVALTRTTRYLAVIGILPPVGDAVLELEPLDRFELTQSLPAPTAIGTATVPSPRTADNREETPPGALPFTVPSADEPSVLSSRLAAALSADGPWTSRPTVPPPPDEKLRSPSAAPSSEPANSATPPTVTPLATPATSAPVAAAPAPAAPAPEPSVSLDGPAPGVSGSERVFGVPAAVSVPAAPVSEPVSGVLVNAPAPAGSGSERVFGVPAAESAPAAPVSEPVSGVLVNAPAPAGSGSERVFGVPAAESAPAAPVSEPVSGVLVNAPAPAGSGAERLFDVPLPEPAFDAPVAEAVFDLPVPGAVFDAPLSGAPSAETVSGTHVAEAVPPAPATATGSAVPRSGFKLATPLPAFEASVAETGSAGPVADLGSALPAPAPTSGVSRSGVPTSEHASAVPATAPTSAVPAIAPTSAVPATASTSEHASPVPAIAPTSAVPATASTSEHASPVPAIAPTSAVPATASTSEHASPVPAIAPTSAVPATASTSEHASPVPAIAPTSAVPATASTSEHASPVPAIAPTSAVPATASTSEHASPVPAIAPTSAVPATASTSEHASPVPAIAPTSAVPATASTSEHASPVPAIAPTSAVPATASTSEHASPVPAIAPTSAVPATASTSEHASPVPAIAPTSAVPATAPISAVPATAPGSAVPATASTSGVSTAEHASPVLATAPASAALVTAPASSGLVAAPASAGLVAAPGSAVPATAPTPAVPVAAPAPPVAVPASAVAAPAPAALVAAPAAPAPPASPVAPQPAPPSPAAPSVAAPVSAVTPSVAAARARGGSLSAQIVELAAAELAGQIRDNLQPSQWQAVVQRVGELLTEE</sequence>
<evidence type="ECO:0000259" key="7">
    <source>
        <dbReference type="PROSITE" id="PS51198"/>
    </source>
</evidence>
<dbReference type="GO" id="GO:0043138">
    <property type="term" value="F:3'-5' DNA helicase activity"/>
    <property type="evidence" value="ECO:0007669"/>
    <property type="project" value="TreeGrafter"/>
</dbReference>
<dbReference type="GO" id="GO:0000725">
    <property type="term" value="P:recombinational repair"/>
    <property type="evidence" value="ECO:0007669"/>
    <property type="project" value="TreeGrafter"/>
</dbReference>
<feature type="region of interest" description="Disordered" evidence="6">
    <location>
        <begin position="1006"/>
        <end position="1038"/>
    </location>
</feature>
<feature type="region of interest" description="Disordered" evidence="6">
    <location>
        <begin position="1380"/>
        <end position="1405"/>
    </location>
</feature>
<keyword evidence="1 5" id="KW-0547">Nucleotide-binding</keyword>
<dbReference type="Proteomes" id="UP000294901">
    <property type="component" value="Unassembled WGS sequence"/>
</dbReference>
<keyword evidence="3 5" id="KW-0347">Helicase</keyword>
<dbReference type="GO" id="GO:0005524">
    <property type="term" value="F:ATP binding"/>
    <property type="evidence" value="ECO:0007669"/>
    <property type="project" value="UniProtKB-UniRule"/>
</dbReference>
<reference evidence="8 9" key="1">
    <citation type="submission" date="2019-03" db="EMBL/GenBank/DDBJ databases">
        <title>Sequencing the genomes of 1000 actinobacteria strains.</title>
        <authorList>
            <person name="Klenk H.-P."/>
        </authorList>
    </citation>
    <scope>NUCLEOTIDE SEQUENCE [LARGE SCALE GENOMIC DNA]</scope>
    <source>
        <strain evidence="8 9">DSM 43805</strain>
    </source>
</reference>
<protein>
    <submittedName>
        <fullName evidence="8">DNA helicase IV</fullName>
    </submittedName>
</protein>
<evidence type="ECO:0000256" key="6">
    <source>
        <dbReference type="SAM" id="MobiDB-lite"/>
    </source>
</evidence>
<dbReference type="GO" id="GO:0016787">
    <property type="term" value="F:hydrolase activity"/>
    <property type="evidence" value="ECO:0007669"/>
    <property type="project" value="UniProtKB-UniRule"/>
</dbReference>
<dbReference type="EMBL" id="SNWR01000001">
    <property type="protein sequence ID" value="TDO42159.1"/>
    <property type="molecule type" value="Genomic_DNA"/>
</dbReference>
<organism evidence="8 9">
    <name type="scientific">Paractinoplanes brasiliensis</name>
    <dbReference type="NCBI Taxonomy" id="52695"/>
    <lineage>
        <taxon>Bacteria</taxon>
        <taxon>Bacillati</taxon>
        <taxon>Actinomycetota</taxon>
        <taxon>Actinomycetes</taxon>
        <taxon>Micromonosporales</taxon>
        <taxon>Micromonosporaceae</taxon>
        <taxon>Paractinoplanes</taxon>
    </lineage>
</organism>
<dbReference type="GO" id="GO:0003677">
    <property type="term" value="F:DNA binding"/>
    <property type="evidence" value="ECO:0007669"/>
    <property type="project" value="InterPro"/>
</dbReference>
<dbReference type="PANTHER" id="PTHR11070">
    <property type="entry name" value="UVRD / RECB / PCRA DNA HELICASE FAMILY MEMBER"/>
    <property type="match status" value="1"/>
</dbReference>
<evidence type="ECO:0000256" key="4">
    <source>
        <dbReference type="ARBA" id="ARBA00022840"/>
    </source>
</evidence>
<dbReference type="SUPFAM" id="SSF52540">
    <property type="entry name" value="P-loop containing nucleoside triphosphate hydrolases"/>
    <property type="match status" value="1"/>
</dbReference>
<dbReference type="GO" id="GO:0005829">
    <property type="term" value="C:cytosol"/>
    <property type="evidence" value="ECO:0007669"/>
    <property type="project" value="TreeGrafter"/>
</dbReference>
<comment type="caution">
    <text evidence="8">The sequence shown here is derived from an EMBL/GenBank/DDBJ whole genome shotgun (WGS) entry which is preliminary data.</text>
</comment>
<feature type="compositionally biased region" description="Polar residues" evidence="6">
    <location>
        <begin position="1017"/>
        <end position="1029"/>
    </location>
</feature>
<evidence type="ECO:0000313" key="8">
    <source>
        <dbReference type="EMBL" id="TDO42159.1"/>
    </source>
</evidence>
<dbReference type="PROSITE" id="PS51198">
    <property type="entry name" value="UVRD_HELICASE_ATP_BIND"/>
    <property type="match status" value="1"/>
</dbReference>
<evidence type="ECO:0000256" key="3">
    <source>
        <dbReference type="ARBA" id="ARBA00022806"/>
    </source>
</evidence>
<evidence type="ECO:0000313" key="9">
    <source>
        <dbReference type="Proteomes" id="UP000294901"/>
    </source>
</evidence>
<keyword evidence="4 5" id="KW-0067">ATP-binding</keyword>
<gene>
    <name evidence="8" type="ORF">C8E87_5923</name>
</gene>
<name>A0A4R6JZD7_9ACTN</name>
<evidence type="ECO:0000256" key="5">
    <source>
        <dbReference type="PROSITE-ProRule" id="PRU00560"/>
    </source>
</evidence>
<dbReference type="InterPro" id="IPR027785">
    <property type="entry name" value="UvrD-like_helicase_C"/>
</dbReference>
<keyword evidence="9" id="KW-1185">Reference proteome</keyword>
<evidence type="ECO:0000256" key="1">
    <source>
        <dbReference type="ARBA" id="ARBA00022741"/>
    </source>
</evidence>
<dbReference type="InterPro" id="IPR014016">
    <property type="entry name" value="UvrD-like_ATP-bd"/>
</dbReference>
<dbReference type="InterPro" id="IPR027417">
    <property type="entry name" value="P-loop_NTPase"/>
</dbReference>
<feature type="domain" description="UvrD-like helicase ATP-binding" evidence="7">
    <location>
        <begin position="170"/>
        <end position="507"/>
    </location>
</feature>
<feature type="compositionally biased region" description="Low complexity" evidence="6">
    <location>
        <begin position="746"/>
        <end position="781"/>
    </location>
</feature>
<proteinExistence type="predicted"/>
<dbReference type="Pfam" id="PF00580">
    <property type="entry name" value="UvrD-helicase"/>
    <property type="match status" value="1"/>
</dbReference>
<accession>A0A4R6JZD7</accession>
<feature type="compositionally biased region" description="Pro residues" evidence="6">
    <location>
        <begin position="1382"/>
        <end position="1400"/>
    </location>
</feature>
<dbReference type="Pfam" id="PF13538">
    <property type="entry name" value="UvrD_C_2"/>
    <property type="match status" value="1"/>
</dbReference>
<feature type="compositionally biased region" description="Low complexity" evidence="6">
    <location>
        <begin position="714"/>
        <end position="734"/>
    </location>
</feature>
<feature type="region of interest" description="Disordered" evidence="6">
    <location>
        <begin position="679"/>
        <end position="798"/>
    </location>
</feature>
<dbReference type="Gene3D" id="3.40.50.300">
    <property type="entry name" value="P-loop containing nucleotide triphosphate hydrolases"/>
    <property type="match status" value="2"/>
</dbReference>
<dbReference type="InterPro" id="IPR000212">
    <property type="entry name" value="DNA_helicase_UvrD/REP"/>
</dbReference>